<organism evidence="14 15">
    <name type="scientific">Marinobacter daepoensis</name>
    <dbReference type="NCBI Taxonomy" id="262077"/>
    <lineage>
        <taxon>Bacteria</taxon>
        <taxon>Pseudomonadati</taxon>
        <taxon>Pseudomonadota</taxon>
        <taxon>Gammaproteobacteria</taxon>
        <taxon>Pseudomonadales</taxon>
        <taxon>Marinobacteraceae</taxon>
        <taxon>Marinobacter</taxon>
    </lineage>
</organism>
<keyword evidence="7" id="KW-0378">Hydrolase</keyword>
<evidence type="ECO:0000256" key="11">
    <source>
        <dbReference type="ARBA" id="ARBA00023136"/>
    </source>
</evidence>
<dbReference type="Pfam" id="PF01435">
    <property type="entry name" value="Peptidase_M48"/>
    <property type="match status" value="1"/>
</dbReference>
<evidence type="ECO:0000259" key="13">
    <source>
        <dbReference type="Pfam" id="PF01435"/>
    </source>
</evidence>
<keyword evidence="15" id="KW-1185">Reference proteome</keyword>
<evidence type="ECO:0000256" key="10">
    <source>
        <dbReference type="ARBA" id="ARBA00023049"/>
    </source>
</evidence>
<accession>A0ABS3BHN6</accession>
<feature type="domain" description="Peptidase M48" evidence="13">
    <location>
        <begin position="144"/>
        <end position="340"/>
    </location>
</feature>
<evidence type="ECO:0000256" key="1">
    <source>
        <dbReference type="ARBA" id="ARBA00001947"/>
    </source>
</evidence>
<evidence type="ECO:0000256" key="4">
    <source>
        <dbReference type="ARBA" id="ARBA00022670"/>
    </source>
</evidence>
<evidence type="ECO:0000256" key="8">
    <source>
        <dbReference type="ARBA" id="ARBA00022833"/>
    </source>
</evidence>
<dbReference type="RefSeq" id="WP_206557948.1">
    <property type="nucleotide sequence ID" value="NZ_JAFKDB010000019.1"/>
</dbReference>
<dbReference type="EMBL" id="JAFKDB010000019">
    <property type="protein sequence ID" value="MBN7771007.1"/>
    <property type="molecule type" value="Genomic_DNA"/>
</dbReference>
<dbReference type="InterPro" id="IPR050083">
    <property type="entry name" value="HtpX_protease"/>
</dbReference>
<keyword evidence="9 12" id="KW-1133">Transmembrane helix</keyword>
<keyword evidence="8" id="KW-0862">Zinc</keyword>
<evidence type="ECO:0000256" key="3">
    <source>
        <dbReference type="ARBA" id="ARBA00022475"/>
    </source>
</evidence>
<comment type="subcellular location">
    <subcellularLocation>
        <location evidence="2">Cell membrane</location>
        <topology evidence="2">Multi-pass membrane protein</topology>
    </subcellularLocation>
</comment>
<dbReference type="GO" id="GO:0008237">
    <property type="term" value="F:metallopeptidase activity"/>
    <property type="evidence" value="ECO:0007669"/>
    <property type="project" value="UniProtKB-KW"/>
</dbReference>
<evidence type="ECO:0000313" key="15">
    <source>
        <dbReference type="Proteomes" id="UP000664344"/>
    </source>
</evidence>
<protein>
    <submittedName>
        <fullName evidence="14">M48 family metalloprotease</fullName>
    </submittedName>
</protein>
<reference evidence="14 15" key="1">
    <citation type="submission" date="2021-02" db="EMBL/GenBank/DDBJ databases">
        <title>PHA producing bacteria isolated from coastal sediment in Guangdong, Shenzhen.</title>
        <authorList>
            <person name="Zheng W."/>
            <person name="Yu S."/>
            <person name="Huang Y."/>
        </authorList>
    </citation>
    <scope>NUCLEOTIDE SEQUENCE [LARGE SCALE GENOMIC DNA]</scope>
    <source>
        <strain evidence="14 15">TN21-5</strain>
    </source>
</reference>
<keyword evidence="10 14" id="KW-0482">Metalloprotease</keyword>
<evidence type="ECO:0000256" key="2">
    <source>
        <dbReference type="ARBA" id="ARBA00004651"/>
    </source>
</evidence>
<gene>
    <name evidence="14" type="ORF">JYP53_13965</name>
</gene>
<sequence length="619" mass="70608">MSSMSEEEFVKRIRQAEQETATHPRRYLVKLALFAILGYVAILGVLMALVGLAGGLVAAAFFSTALFLILLKKKLVFVILLAIWVLLKALWVRFEAPQGYTLKRKECPRLFEEIDRLSRQLKAVRIHRVILDNNLNAAVVQHPRLGVFGWNRNYLIVGYPLMLTLSPEEMRSVLAHEFGHLSGNHSRFHGWIYRVRLSWHRIMVAFDGAESWGASLMCRFFNWYSPRFEAYSFALARSNEYEADAIAARLTSPATAARALVNVYATAPYIDDHYWKTYFSKADETSEPPFAPFAGLARFLDDNPLGREQMQERIAEEMQVQTHYANTHPSLRDRLRNLGETPTDVTVPERNAAEAWLGERGRQVMADFDREWLTANGEAWRARYEYVANARAELQKLEGCDPAELGDEALWDYACWSREFVSDDQALPLFMAFRERHPDATGCAFYLACILLKRGDEAGLEPLALARTNPNLIGDCARFGYQFLLDQGRQAEAEAWWQDSLKQQEVFVAAHKERQGVGRKEALVKPEIERDRLDDLVAQLKRIPKVGKVWLAQKPVQHMPEDPVYVLAFKTRGFVFSRAKLQSRVAESLEVEGTFFVVCRSGDAKALAKKVIKRGQRIA</sequence>
<evidence type="ECO:0000256" key="7">
    <source>
        <dbReference type="ARBA" id="ARBA00022801"/>
    </source>
</evidence>
<evidence type="ECO:0000256" key="12">
    <source>
        <dbReference type="SAM" id="Phobius"/>
    </source>
</evidence>
<keyword evidence="6" id="KW-0479">Metal-binding</keyword>
<comment type="cofactor">
    <cofactor evidence="1">
        <name>Zn(2+)</name>
        <dbReference type="ChEBI" id="CHEBI:29105"/>
    </cofactor>
</comment>
<dbReference type="PANTHER" id="PTHR43221">
    <property type="entry name" value="PROTEASE HTPX"/>
    <property type="match status" value="1"/>
</dbReference>
<evidence type="ECO:0000256" key="5">
    <source>
        <dbReference type="ARBA" id="ARBA00022692"/>
    </source>
</evidence>
<dbReference type="CDD" id="cd07328">
    <property type="entry name" value="M48_Ste24p_like"/>
    <property type="match status" value="1"/>
</dbReference>
<keyword evidence="11 12" id="KW-0472">Membrane</keyword>
<proteinExistence type="predicted"/>
<evidence type="ECO:0000313" key="14">
    <source>
        <dbReference type="EMBL" id="MBN7771007.1"/>
    </source>
</evidence>
<feature type="transmembrane region" description="Helical" evidence="12">
    <location>
        <begin position="27"/>
        <end position="46"/>
    </location>
</feature>
<comment type="caution">
    <text evidence="14">The sequence shown here is derived from an EMBL/GenBank/DDBJ whole genome shotgun (WGS) entry which is preliminary data.</text>
</comment>
<dbReference type="Gene3D" id="3.30.2010.10">
    <property type="entry name" value="Metalloproteases ('zincins'), catalytic domain"/>
    <property type="match status" value="1"/>
</dbReference>
<evidence type="ECO:0000256" key="6">
    <source>
        <dbReference type="ARBA" id="ARBA00022723"/>
    </source>
</evidence>
<name>A0ABS3BHN6_9GAMM</name>
<evidence type="ECO:0000256" key="9">
    <source>
        <dbReference type="ARBA" id="ARBA00022989"/>
    </source>
</evidence>
<dbReference type="Proteomes" id="UP000664344">
    <property type="component" value="Unassembled WGS sequence"/>
</dbReference>
<feature type="transmembrane region" description="Helical" evidence="12">
    <location>
        <begin position="75"/>
        <end position="94"/>
    </location>
</feature>
<dbReference type="InterPro" id="IPR001915">
    <property type="entry name" value="Peptidase_M48"/>
</dbReference>
<keyword evidence="5 12" id="KW-0812">Transmembrane</keyword>
<feature type="transmembrane region" description="Helical" evidence="12">
    <location>
        <begin position="52"/>
        <end position="70"/>
    </location>
</feature>
<keyword evidence="4" id="KW-0645">Protease</keyword>
<keyword evidence="3" id="KW-1003">Cell membrane</keyword>
<dbReference type="PANTHER" id="PTHR43221:SF1">
    <property type="entry name" value="PROTEASE HTPX"/>
    <property type="match status" value="1"/>
</dbReference>